<name>A0A1G9QWI6_9BACI</name>
<accession>A0A1G9QWI6</accession>
<keyword evidence="2" id="KW-1185">Reference proteome</keyword>
<dbReference type="RefSeq" id="WP_074598421.1">
    <property type="nucleotide sequence ID" value="NZ_FNHF01000002.1"/>
</dbReference>
<dbReference type="STRING" id="482461.SAMN05216244_1697"/>
<reference evidence="2" key="1">
    <citation type="submission" date="2016-10" db="EMBL/GenBank/DDBJ databases">
        <authorList>
            <person name="Varghese N."/>
            <person name="Submissions S."/>
        </authorList>
    </citation>
    <scope>NUCLEOTIDE SEQUENCE [LARGE SCALE GENOMIC DNA]</scope>
    <source>
        <strain evidence="2">CGMCC 1.6199</strain>
    </source>
</reference>
<evidence type="ECO:0000313" key="2">
    <source>
        <dbReference type="Proteomes" id="UP000182347"/>
    </source>
</evidence>
<sequence>MNPIIERTIYSFILLPYVLKIFKRDRHQFYNSSSKVKWIYLDMLDASIETVQEDYNAVRQQVFAKYHLNVKYVGKEDDMVQYKWTHKNESGVIWISSAELREKTKRLMSDYLYGPLAVEVTPSGKPWPPLDDE</sequence>
<dbReference type="AlphaFoldDB" id="A0A1G9QWI6"/>
<organism evidence="1 2">
    <name type="scientific">Sediminibacillus halophilus</name>
    <dbReference type="NCBI Taxonomy" id="482461"/>
    <lineage>
        <taxon>Bacteria</taxon>
        <taxon>Bacillati</taxon>
        <taxon>Bacillota</taxon>
        <taxon>Bacilli</taxon>
        <taxon>Bacillales</taxon>
        <taxon>Bacillaceae</taxon>
        <taxon>Sediminibacillus</taxon>
    </lineage>
</organism>
<dbReference type="Pfam" id="PF26325">
    <property type="entry name" value="YhjD"/>
    <property type="match status" value="1"/>
</dbReference>
<gene>
    <name evidence="1" type="ORF">SAMN05216244_1697</name>
</gene>
<dbReference type="Proteomes" id="UP000182347">
    <property type="component" value="Unassembled WGS sequence"/>
</dbReference>
<dbReference type="OrthoDB" id="2968206at2"/>
<dbReference type="EMBL" id="FNHF01000002">
    <property type="protein sequence ID" value="SDM15241.1"/>
    <property type="molecule type" value="Genomic_DNA"/>
</dbReference>
<proteinExistence type="predicted"/>
<evidence type="ECO:0000313" key="1">
    <source>
        <dbReference type="EMBL" id="SDM15241.1"/>
    </source>
</evidence>
<dbReference type="InterPro" id="IPR058600">
    <property type="entry name" value="YhjD-like"/>
</dbReference>
<protein>
    <submittedName>
        <fullName evidence="1">Uncharacterized protein</fullName>
    </submittedName>
</protein>